<accession>A0A378HYW5</accession>
<keyword evidence="3" id="KW-1185">Reference proteome</keyword>
<reference evidence="2 3" key="1">
    <citation type="submission" date="2018-06" db="EMBL/GenBank/DDBJ databases">
        <authorList>
            <consortium name="Pathogen Informatics"/>
            <person name="Doyle S."/>
        </authorList>
    </citation>
    <scope>NUCLEOTIDE SEQUENCE [LARGE SCALE GENOMIC DNA]</scope>
    <source>
        <strain evidence="2 3">NCTC13315</strain>
    </source>
</reference>
<evidence type="ECO:0000313" key="2">
    <source>
        <dbReference type="EMBL" id="STX28099.1"/>
    </source>
</evidence>
<sequence length="525" mass="61056">MLRYKGKVLTKLNGTLGGKNQIKGFYEDSEGQVYFIKKPTDLKELFTELLAGLLLKEFKKRHLIPSRYMDSLIDADWIQFEDGSYGLIQPKIEFTELHKIIGTGFRDGSDRNPLIEMLSGSNRYAQLTKKLTPYYGLSMALMFSILFGDYSVHSGNVVCCRHQSTPEGQLITQFARIDWGAAFRYFGYYDDILNPFEYQGWLNFKIYSKGYIFNYKKIKGLFPAMAEKATNLLEKIDEDLVQEMICSALQSLPVDLLTASVQKELATYLGIPSFEKVMFDEQASYQPFAIDFCNILFKRLDKLRTLKDLTGNHSFLYQSMIFATPLTDMIFHSEDKELTNILKDKNLDLVLKNEANKTERNKIDIEQEMVLMKRFYHELLQDHIFKNTLSSLEEINFSLDLIKDLLILKDFYKLKRGLNNDDNLDRFDHDLLDEFYKNTLLIRLSKQDKLSQAQSLLAIAYQFFAPKYLRVAIWQDILNMLGSLFNGENLILKINHQMSEKERFFKPVFTTPYTESLDLTKHGLA</sequence>
<protein>
    <submittedName>
        <fullName evidence="2">Substrate of the Dot/Icm secretion system, LepB-like</fullName>
    </submittedName>
</protein>
<dbReference type="Proteomes" id="UP000254968">
    <property type="component" value="Unassembled WGS sequence"/>
</dbReference>
<gene>
    <name evidence="2" type="ORF">NCTC13315_00623</name>
</gene>
<dbReference type="EMBL" id="UGNV01000001">
    <property type="protein sequence ID" value="STX28099.1"/>
    <property type="molecule type" value="Genomic_DNA"/>
</dbReference>
<evidence type="ECO:0000313" key="3">
    <source>
        <dbReference type="Proteomes" id="UP000254968"/>
    </source>
</evidence>
<dbReference type="AlphaFoldDB" id="A0A378HYW5"/>
<dbReference type="OrthoDB" id="5619798at2"/>
<dbReference type="Pfam" id="PF18640">
    <property type="entry name" value="LepB_N"/>
    <property type="match status" value="1"/>
</dbReference>
<dbReference type="InterPro" id="IPR040519">
    <property type="entry name" value="LepB_N"/>
</dbReference>
<organism evidence="2 3">
    <name type="scientific">Legionella beliardensis</name>
    <dbReference type="NCBI Taxonomy" id="91822"/>
    <lineage>
        <taxon>Bacteria</taxon>
        <taxon>Pseudomonadati</taxon>
        <taxon>Pseudomonadota</taxon>
        <taxon>Gammaproteobacteria</taxon>
        <taxon>Legionellales</taxon>
        <taxon>Legionellaceae</taxon>
        <taxon>Legionella</taxon>
    </lineage>
</organism>
<name>A0A378HYW5_9GAMM</name>
<proteinExistence type="predicted"/>
<evidence type="ECO:0000259" key="1">
    <source>
        <dbReference type="Pfam" id="PF18640"/>
    </source>
</evidence>
<feature type="domain" description="LepB N-terminal" evidence="1">
    <location>
        <begin position="125"/>
        <end position="304"/>
    </location>
</feature>
<dbReference type="RefSeq" id="WP_115301871.1">
    <property type="nucleotide sequence ID" value="NZ_CAAAHO010000008.1"/>
</dbReference>